<dbReference type="EMBL" id="JAEPRD010000143">
    <property type="protein sequence ID" value="KAG2196581.1"/>
    <property type="molecule type" value="Genomic_DNA"/>
</dbReference>
<dbReference type="PANTHER" id="PTHR46174">
    <property type="entry name" value="CXXC-TYPE ZINC FINGER PROTEIN 1"/>
    <property type="match status" value="1"/>
</dbReference>
<dbReference type="InterPro" id="IPR013083">
    <property type="entry name" value="Znf_RING/FYVE/PHD"/>
</dbReference>
<name>A0A8H7US53_9FUNG</name>
<dbReference type="GO" id="GO:0048188">
    <property type="term" value="C:Set1C/COMPASS complex"/>
    <property type="evidence" value="ECO:0007669"/>
    <property type="project" value="InterPro"/>
</dbReference>
<keyword evidence="9" id="KW-1185">Reference proteome</keyword>
<keyword evidence="5" id="KW-0539">Nucleus</keyword>
<dbReference type="PROSITE" id="PS01359">
    <property type="entry name" value="ZF_PHD_1"/>
    <property type="match status" value="1"/>
</dbReference>
<dbReference type="PROSITE" id="PS50016">
    <property type="entry name" value="ZF_PHD_2"/>
    <property type="match status" value="1"/>
</dbReference>
<evidence type="ECO:0000313" key="9">
    <source>
        <dbReference type="Proteomes" id="UP000603453"/>
    </source>
</evidence>
<comment type="caution">
    <text evidence="8">The sequence shown here is derived from an EMBL/GenBank/DDBJ whole genome shotgun (WGS) entry which is preliminary data.</text>
</comment>
<feature type="domain" description="PHD-type" evidence="7">
    <location>
        <begin position="89"/>
        <end position="140"/>
    </location>
</feature>
<proteinExistence type="predicted"/>
<organism evidence="8 9">
    <name type="scientific">Mucor saturninus</name>
    <dbReference type="NCBI Taxonomy" id="64648"/>
    <lineage>
        <taxon>Eukaryota</taxon>
        <taxon>Fungi</taxon>
        <taxon>Fungi incertae sedis</taxon>
        <taxon>Mucoromycota</taxon>
        <taxon>Mucoromycotina</taxon>
        <taxon>Mucoromycetes</taxon>
        <taxon>Mucorales</taxon>
        <taxon>Mucorineae</taxon>
        <taxon>Mucoraceae</taxon>
        <taxon>Mucor</taxon>
    </lineage>
</organism>
<evidence type="ECO:0000259" key="7">
    <source>
        <dbReference type="PROSITE" id="PS50016"/>
    </source>
</evidence>
<dbReference type="OrthoDB" id="436852at2759"/>
<evidence type="ECO:0000256" key="3">
    <source>
        <dbReference type="ARBA" id="ARBA00022771"/>
    </source>
</evidence>
<dbReference type="Gene3D" id="3.30.40.10">
    <property type="entry name" value="Zinc/RING finger domain, C3HC4 (zinc finger)"/>
    <property type="match status" value="1"/>
</dbReference>
<reference evidence="8" key="1">
    <citation type="submission" date="2020-12" db="EMBL/GenBank/DDBJ databases">
        <title>Metabolic potential, ecology and presence of endohyphal bacteria is reflected in genomic diversity of Mucoromycotina.</title>
        <authorList>
            <person name="Muszewska A."/>
            <person name="Okrasinska A."/>
            <person name="Steczkiewicz K."/>
            <person name="Drgas O."/>
            <person name="Orlowska M."/>
            <person name="Perlinska-Lenart U."/>
            <person name="Aleksandrzak-Piekarczyk T."/>
            <person name="Szatraj K."/>
            <person name="Zielenkiewicz U."/>
            <person name="Pilsyk S."/>
            <person name="Malc E."/>
            <person name="Mieczkowski P."/>
            <person name="Kruszewska J.S."/>
            <person name="Biernat P."/>
            <person name="Pawlowska J."/>
        </authorList>
    </citation>
    <scope>NUCLEOTIDE SEQUENCE</scope>
    <source>
        <strain evidence="8">WA0000017839</strain>
    </source>
</reference>
<evidence type="ECO:0000256" key="1">
    <source>
        <dbReference type="ARBA" id="ARBA00004123"/>
    </source>
</evidence>
<accession>A0A8H7US53</accession>
<evidence type="ECO:0000313" key="8">
    <source>
        <dbReference type="EMBL" id="KAG2196581.1"/>
    </source>
</evidence>
<dbReference type="InterPro" id="IPR019787">
    <property type="entry name" value="Znf_PHD-finger"/>
</dbReference>
<dbReference type="PANTHER" id="PTHR46174:SF1">
    <property type="entry name" value="CXXC-TYPE ZINC FINGER PROTEIN 1"/>
    <property type="match status" value="1"/>
</dbReference>
<dbReference type="InterPro" id="IPR037869">
    <property type="entry name" value="Spp1/CFP1"/>
</dbReference>
<protein>
    <recommendedName>
        <fullName evidence="7">PHD-type domain-containing protein</fullName>
    </recommendedName>
</protein>
<dbReference type="InterPro" id="IPR001965">
    <property type="entry name" value="Znf_PHD"/>
</dbReference>
<dbReference type="SUPFAM" id="SSF57903">
    <property type="entry name" value="FYVE/PHD zinc finger"/>
    <property type="match status" value="1"/>
</dbReference>
<comment type="subcellular location">
    <subcellularLocation>
        <location evidence="1">Nucleus</location>
    </subcellularLocation>
</comment>
<evidence type="ECO:0000256" key="2">
    <source>
        <dbReference type="ARBA" id="ARBA00022723"/>
    </source>
</evidence>
<sequence length="315" mass="36738">MSEKQCHLPPIHSLPLRKRLVHGEFLKKGPLKKVYATDHHGKLLSQSNPLLCTPSQPLKKCIGTPSTTTQPKKRLSLSKNSRKRSTDGKLYCHCRQPYDATRFMIACDKCDEWFHGECIHINEKEGELIDLYFCIQCSQGASLGHVSKYCSDSCGLQVARARLTWAEMKRRRHTEDDSTRSETIVQLCLKRQRASRMHSLADAEDRARLPKIRCAKRKVRDTVGRIDAQLKALSERESWCGFQHDNGSVCKQENRCEKHGDWQERLCEEYKLEKQEQFKILLALEKEWQQVKERIRRRRNEKEILHDLVNETLCV</sequence>
<dbReference type="GO" id="GO:0008270">
    <property type="term" value="F:zinc ion binding"/>
    <property type="evidence" value="ECO:0007669"/>
    <property type="project" value="UniProtKB-KW"/>
</dbReference>
<dbReference type="InterPro" id="IPR011011">
    <property type="entry name" value="Znf_FYVE_PHD"/>
</dbReference>
<keyword evidence="2" id="KW-0479">Metal-binding</keyword>
<evidence type="ECO:0000256" key="5">
    <source>
        <dbReference type="ARBA" id="ARBA00023242"/>
    </source>
</evidence>
<dbReference type="SMART" id="SM00249">
    <property type="entry name" value="PHD"/>
    <property type="match status" value="1"/>
</dbReference>
<dbReference type="GO" id="GO:0045893">
    <property type="term" value="P:positive regulation of DNA-templated transcription"/>
    <property type="evidence" value="ECO:0007669"/>
    <property type="project" value="TreeGrafter"/>
</dbReference>
<dbReference type="AlphaFoldDB" id="A0A8H7US53"/>
<keyword evidence="4" id="KW-0862">Zinc</keyword>
<dbReference type="Proteomes" id="UP000603453">
    <property type="component" value="Unassembled WGS sequence"/>
</dbReference>
<evidence type="ECO:0000256" key="4">
    <source>
        <dbReference type="ARBA" id="ARBA00022833"/>
    </source>
</evidence>
<evidence type="ECO:0000256" key="6">
    <source>
        <dbReference type="PROSITE-ProRule" id="PRU00146"/>
    </source>
</evidence>
<keyword evidence="3 6" id="KW-0863">Zinc-finger</keyword>
<gene>
    <name evidence="8" type="ORF">INT47_004884</name>
</gene>
<dbReference type="InterPro" id="IPR019786">
    <property type="entry name" value="Zinc_finger_PHD-type_CS"/>
</dbReference>
<dbReference type="Pfam" id="PF00628">
    <property type="entry name" value="PHD"/>
    <property type="match status" value="1"/>
</dbReference>